<protein>
    <recommendedName>
        <fullName evidence="1">Immunity MXAN-0049 protein domain-containing protein</fullName>
    </recommendedName>
</protein>
<dbReference type="InterPro" id="IPR012433">
    <property type="entry name" value="Imm11"/>
</dbReference>
<evidence type="ECO:0000313" key="2">
    <source>
        <dbReference type="EMBL" id="UZE97314.1"/>
    </source>
</evidence>
<dbReference type="Proteomes" id="UP001163739">
    <property type="component" value="Chromosome"/>
</dbReference>
<name>A0ABY6N5N1_9ALTE</name>
<accession>A0ABY6N5N1</accession>
<dbReference type="EMBL" id="CP100390">
    <property type="protein sequence ID" value="UZE97314.1"/>
    <property type="molecule type" value="Genomic_DNA"/>
</dbReference>
<feature type="domain" description="Immunity MXAN-0049 protein" evidence="1">
    <location>
        <begin position="36"/>
        <end position="169"/>
    </location>
</feature>
<organism evidence="2 3">
    <name type="scientific">Alkalimarinus alittae</name>
    <dbReference type="NCBI Taxonomy" id="2961619"/>
    <lineage>
        <taxon>Bacteria</taxon>
        <taxon>Pseudomonadati</taxon>
        <taxon>Pseudomonadota</taxon>
        <taxon>Gammaproteobacteria</taxon>
        <taxon>Alteromonadales</taxon>
        <taxon>Alteromonadaceae</taxon>
        <taxon>Alkalimarinus</taxon>
    </lineage>
</organism>
<gene>
    <name evidence="2" type="ORF">NKI27_06065</name>
</gene>
<evidence type="ECO:0000313" key="3">
    <source>
        <dbReference type="Proteomes" id="UP001163739"/>
    </source>
</evidence>
<reference evidence="2" key="1">
    <citation type="submission" date="2022-06" db="EMBL/GenBank/DDBJ databases">
        <title>Alkalimarinus sp. nov., isolated from gut of a Alitta virens.</title>
        <authorList>
            <person name="Yang A.I."/>
            <person name="Shin N.-R."/>
        </authorList>
    </citation>
    <scope>NUCLEOTIDE SEQUENCE</scope>
    <source>
        <strain evidence="2">A2M4</strain>
    </source>
</reference>
<dbReference type="Pfam" id="PF07791">
    <property type="entry name" value="Imm11"/>
    <property type="match status" value="1"/>
</dbReference>
<keyword evidence="3" id="KW-1185">Reference proteome</keyword>
<proteinExistence type="predicted"/>
<dbReference type="RefSeq" id="WP_265048789.1">
    <property type="nucleotide sequence ID" value="NZ_CP100390.1"/>
</dbReference>
<evidence type="ECO:0000259" key="1">
    <source>
        <dbReference type="Pfam" id="PF07791"/>
    </source>
</evidence>
<sequence>MFYILECQHHKLVGRISFQSTGWGLDFTEGKLLDPEFGGDITVEFEDNHGSLPDYFELDETPIVSEDFIKVWKSLPIDNYQLFPVTVKYPDSQLQGYYILNIVGRVACIDLDASNLKMFKNVIVRIKKLVLNTDIQLVELFRANEFPLAIFISETIQQQLSLAKLSGLLMKPVDGWNDKHRF</sequence>